<dbReference type="AlphaFoldDB" id="A0AAE0KX30"/>
<reference evidence="2 3" key="1">
    <citation type="journal article" date="2015" name="Genome Biol. Evol.">
        <title>Comparative Genomics of a Bacterivorous Green Alga Reveals Evolutionary Causalities and Consequences of Phago-Mixotrophic Mode of Nutrition.</title>
        <authorList>
            <person name="Burns J.A."/>
            <person name="Paasch A."/>
            <person name="Narechania A."/>
            <person name="Kim E."/>
        </authorList>
    </citation>
    <scope>NUCLEOTIDE SEQUENCE [LARGE SCALE GENOMIC DNA]</scope>
    <source>
        <strain evidence="2 3">PLY_AMNH</strain>
    </source>
</reference>
<name>A0AAE0KX30_9CHLO</name>
<dbReference type="SUPFAM" id="SSF51430">
    <property type="entry name" value="NAD(P)-linked oxidoreductase"/>
    <property type="match status" value="1"/>
</dbReference>
<dbReference type="Gene3D" id="3.20.20.100">
    <property type="entry name" value="NADP-dependent oxidoreductase domain"/>
    <property type="match status" value="1"/>
</dbReference>
<dbReference type="PROSITE" id="PS00062">
    <property type="entry name" value="ALDOKETO_REDUCTASE_2"/>
    <property type="match status" value="1"/>
</dbReference>
<dbReference type="InterPro" id="IPR018170">
    <property type="entry name" value="Aldo/ket_reductase_CS"/>
</dbReference>
<evidence type="ECO:0000259" key="1">
    <source>
        <dbReference type="Pfam" id="PF00248"/>
    </source>
</evidence>
<keyword evidence="3" id="KW-1185">Reference proteome</keyword>
<sequence>MDDELETVFNYCLDNGINLFDTGDSYGTGKLEGRAELLLGEYSTRRGITGAETPNEICVATKLAGYPWRLTPNSMVKAIEGSVGRLNRTTGSLELGQMHWSPASYGFGFQEEALLEGLAQAYDSGLIKAIGLSNFGPKSLRKIHAKLAERGVPIATVQAQFSLLSYLPYQQETKEVADELGITLISYSPLCLGLLSGKYSTEGGGIYPSGKMQADEVALTFDKDIGLTIKIPD</sequence>
<comment type="caution">
    <text evidence="2">The sequence shown here is derived from an EMBL/GenBank/DDBJ whole genome shotgun (WGS) entry which is preliminary data.</text>
</comment>
<evidence type="ECO:0000313" key="2">
    <source>
        <dbReference type="EMBL" id="KAK3263659.1"/>
    </source>
</evidence>
<dbReference type="InterPro" id="IPR020471">
    <property type="entry name" value="AKR"/>
</dbReference>
<feature type="domain" description="NADP-dependent oxidoreductase" evidence="1">
    <location>
        <begin position="3"/>
        <end position="205"/>
    </location>
</feature>
<dbReference type="InterPro" id="IPR023210">
    <property type="entry name" value="NADP_OxRdtase_dom"/>
</dbReference>
<dbReference type="PANTHER" id="PTHR43147">
    <property type="entry name" value="PROTEIN TAS"/>
    <property type="match status" value="1"/>
</dbReference>
<organism evidence="2 3">
    <name type="scientific">Cymbomonas tetramitiformis</name>
    <dbReference type="NCBI Taxonomy" id="36881"/>
    <lineage>
        <taxon>Eukaryota</taxon>
        <taxon>Viridiplantae</taxon>
        <taxon>Chlorophyta</taxon>
        <taxon>Pyramimonadophyceae</taxon>
        <taxon>Pyramimonadales</taxon>
        <taxon>Pyramimonadaceae</taxon>
        <taxon>Cymbomonas</taxon>
    </lineage>
</organism>
<dbReference type="Proteomes" id="UP001190700">
    <property type="component" value="Unassembled WGS sequence"/>
</dbReference>
<dbReference type="Pfam" id="PF00248">
    <property type="entry name" value="Aldo_ket_red"/>
    <property type="match status" value="1"/>
</dbReference>
<dbReference type="PANTHER" id="PTHR43147:SF2">
    <property type="entry name" value="NADP-DEPENDENT OXIDOREDUCTASE DOMAIN-CONTAINING PROTEIN"/>
    <property type="match status" value="1"/>
</dbReference>
<dbReference type="GO" id="GO:0016491">
    <property type="term" value="F:oxidoreductase activity"/>
    <property type="evidence" value="ECO:0007669"/>
    <property type="project" value="InterPro"/>
</dbReference>
<evidence type="ECO:0000313" key="3">
    <source>
        <dbReference type="Proteomes" id="UP001190700"/>
    </source>
</evidence>
<dbReference type="PRINTS" id="PR00069">
    <property type="entry name" value="ALDKETRDTASE"/>
</dbReference>
<dbReference type="InterPro" id="IPR036812">
    <property type="entry name" value="NAD(P)_OxRdtase_dom_sf"/>
</dbReference>
<dbReference type="EMBL" id="LGRX02015171">
    <property type="protein sequence ID" value="KAK3263659.1"/>
    <property type="molecule type" value="Genomic_DNA"/>
</dbReference>
<accession>A0AAE0KX30</accession>
<gene>
    <name evidence="2" type="ORF">CYMTET_27546</name>
</gene>
<protein>
    <recommendedName>
        <fullName evidence="1">NADP-dependent oxidoreductase domain-containing protein</fullName>
    </recommendedName>
</protein>
<proteinExistence type="predicted"/>